<dbReference type="Proteomes" id="UP000585050">
    <property type="component" value="Unassembled WGS sequence"/>
</dbReference>
<dbReference type="RefSeq" id="WP_168883197.1">
    <property type="nucleotide sequence ID" value="NZ_JABAIL010000004.1"/>
</dbReference>
<gene>
    <name evidence="2" type="ORF">HGP29_14815</name>
</gene>
<dbReference type="Pfam" id="PF04338">
    <property type="entry name" value="DUF481"/>
    <property type="match status" value="1"/>
</dbReference>
<keyword evidence="3" id="KW-1185">Reference proteome</keyword>
<dbReference type="EMBL" id="JABAIL010000004">
    <property type="protein sequence ID" value="NLR92487.1"/>
    <property type="molecule type" value="Genomic_DNA"/>
</dbReference>
<organism evidence="2 3">
    <name type="scientific">Flammeovirga agarivorans</name>
    <dbReference type="NCBI Taxonomy" id="2726742"/>
    <lineage>
        <taxon>Bacteria</taxon>
        <taxon>Pseudomonadati</taxon>
        <taxon>Bacteroidota</taxon>
        <taxon>Cytophagia</taxon>
        <taxon>Cytophagales</taxon>
        <taxon>Flammeovirgaceae</taxon>
        <taxon>Flammeovirga</taxon>
    </lineage>
</organism>
<sequence>MKRKPIFLFTLFLFLSIVKINGQTNLDTLTFNNGDVMIGEIKSFNKGVFTIKTEYSDSDFQVKWKGLKRIQSKTDFIITLENGNHFIGNLRDVIDDSVTIQSQYISHKVDLEDLVHLQQVHSKMYKKLQGGVDLGFSFTKANHLSQITASTNLNFTNNFYQIGITMDNLSSTQDDVDPIQRNNANVAFAYFLQQDYFLILNNGILTNTEQSIDLRYTLQVGSGKYLVHTNKANWGMTLGVNYLTESFTNDSPPNQSIETFLGTQINIFDVGDIDIYVQAVGYKSITETDRWRCDGNTNFKYNLPFDLYLKFSYSMNYDTNPAEVGKELDFVFTTSFGWNNK</sequence>
<evidence type="ECO:0000313" key="3">
    <source>
        <dbReference type="Proteomes" id="UP000585050"/>
    </source>
</evidence>
<protein>
    <submittedName>
        <fullName evidence="2">DUF481 domain-containing protein</fullName>
    </submittedName>
</protein>
<keyword evidence="1" id="KW-0732">Signal</keyword>
<dbReference type="InterPro" id="IPR007433">
    <property type="entry name" value="DUF481"/>
</dbReference>
<evidence type="ECO:0000313" key="2">
    <source>
        <dbReference type="EMBL" id="NLR92487.1"/>
    </source>
</evidence>
<feature type="signal peptide" evidence="1">
    <location>
        <begin position="1"/>
        <end position="22"/>
    </location>
</feature>
<dbReference type="AlphaFoldDB" id="A0A7X8SLS7"/>
<accession>A0A7X8SLS7</accession>
<evidence type="ECO:0000256" key="1">
    <source>
        <dbReference type="SAM" id="SignalP"/>
    </source>
</evidence>
<name>A0A7X8SLS7_9BACT</name>
<reference evidence="2 3" key="1">
    <citation type="submission" date="2020-04" db="EMBL/GenBank/DDBJ databases">
        <title>Flammeovirga sp. SR4, a novel species isolated from seawater.</title>
        <authorList>
            <person name="Wang X."/>
        </authorList>
    </citation>
    <scope>NUCLEOTIDE SEQUENCE [LARGE SCALE GENOMIC DNA]</scope>
    <source>
        <strain evidence="2 3">SR4</strain>
    </source>
</reference>
<comment type="caution">
    <text evidence="2">The sequence shown here is derived from an EMBL/GenBank/DDBJ whole genome shotgun (WGS) entry which is preliminary data.</text>
</comment>
<proteinExistence type="predicted"/>
<feature type="chain" id="PRO_5031290976" evidence="1">
    <location>
        <begin position="23"/>
        <end position="341"/>
    </location>
</feature>